<proteinExistence type="predicted"/>
<gene>
    <name evidence="2" type="ORF">D8674_018752</name>
</gene>
<dbReference type="Proteomes" id="UP000327157">
    <property type="component" value="Chromosome 17"/>
</dbReference>
<organism evidence="2 3">
    <name type="scientific">Pyrus ussuriensis x Pyrus communis</name>
    <dbReference type="NCBI Taxonomy" id="2448454"/>
    <lineage>
        <taxon>Eukaryota</taxon>
        <taxon>Viridiplantae</taxon>
        <taxon>Streptophyta</taxon>
        <taxon>Embryophyta</taxon>
        <taxon>Tracheophyta</taxon>
        <taxon>Spermatophyta</taxon>
        <taxon>Magnoliopsida</taxon>
        <taxon>eudicotyledons</taxon>
        <taxon>Gunneridae</taxon>
        <taxon>Pentapetalae</taxon>
        <taxon>rosids</taxon>
        <taxon>fabids</taxon>
        <taxon>Rosales</taxon>
        <taxon>Rosaceae</taxon>
        <taxon>Amygdaloideae</taxon>
        <taxon>Maleae</taxon>
        <taxon>Pyrus</taxon>
    </lineage>
</organism>
<keyword evidence="3" id="KW-1185">Reference proteome</keyword>
<feature type="compositionally biased region" description="Polar residues" evidence="1">
    <location>
        <begin position="74"/>
        <end position="84"/>
    </location>
</feature>
<sequence length="113" mass="13094">MTIIRRKNRHHKYIFVCFVPCNFVLGNLELKLQQPPEESQNKQWLACQFHIRSFKVPHPNPTTQNPPPNPQLIEKQTVQKNPRLSSGFVITPPDPTDPNFSLSLPPRPYDEAI</sequence>
<name>A0A5N5GB13_9ROSA</name>
<feature type="region of interest" description="Disordered" evidence="1">
    <location>
        <begin position="56"/>
        <end position="113"/>
    </location>
</feature>
<evidence type="ECO:0000313" key="2">
    <source>
        <dbReference type="EMBL" id="KAB2610720.1"/>
    </source>
</evidence>
<evidence type="ECO:0000256" key="1">
    <source>
        <dbReference type="SAM" id="MobiDB-lite"/>
    </source>
</evidence>
<dbReference type="AlphaFoldDB" id="A0A5N5GB13"/>
<dbReference type="EMBL" id="SMOL01000487">
    <property type="protein sequence ID" value="KAB2610720.1"/>
    <property type="molecule type" value="Genomic_DNA"/>
</dbReference>
<comment type="caution">
    <text evidence="2">The sequence shown here is derived from an EMBL/GenBank/DDBJ whole genome shotgun (WGS) entry which is preliminary data.</text>
</comment>
<evidence type="ECO:0000313" key="3">
    <source>
        <dbReference type="Proteomes" id="UP000327157"/>
    </source>
</evidence>
<reference evidence="3" key="2">
    <citation type="submission" date="2019-10" db="EMBL/GenBank/DDBJ databases">
        <title>A de novo genome assembly of a pear dwarfing rootstock.</title>
        <authorList>
            <person name="Wang F."/>
            <person name="Wang J."/>
            <person name="Li S."/>
            <person name="Zhang Y."/>
            <person name="Fang M."/>
            <person name="Ma L."/>
            <person name="Zhao Y."/>
            <person name="Jiang S."/>
        </authorList>
    </citation>
    <scope>NUCLEOTIDE SEQUENCE [LARGE SCALE GENOMIC DNA]</scope>
</reference>
<feature type="compositionally biased region" description="Pro residues" evidence="1">
    <location>
        <begin position="58"/>
        <end position="70"/>
    </location>
</feature>
<protein>
    <submittedName>
        <fullName evidence="2">Nuclear transcription factor Y subunit B-3-like</fullName>
    </submittedName>
</protein>
<reference evidence="2 3" key="3">
    <citation type="submission" date="2019-11" db="EMBL/GenBank/DDBJ databases">
        <title>A de novo genome assembly of a pear dwarfing rootstock.</title>
        <authorList>
            <person name="Wang F."/>
            <person name="Wang J."/>
            <person name="Li S."/>
            <person name="Zhang Y."/>
            <person name="Fang M."/>
            <person name="Ma L."/>
            <person name="Zhao Y."/>
            <person name="Jiang S."/>
        </authorList>
    </citation>
    <scope>NUCLEOTIDE SEQUENCE [LARGE SCALE GENOMIC DNA]</scope>
    <source>
        <strain evidence="2">S2</strain>
        <tissue evidence="2">Leaf</tissue>
    </source>
</reference>
<reference evidence="2 3" key="1">
    <citation type="submission" date="2019-09" db="EMBL/GenBank/DDBJ databases">
        <authorList>
            <person name="Ou C."/>
        </authorList>
    </citation>
    <scope>NUCLEOTIDE SEQUENCE [LARGE SCALE GENOMIC DNA]</scope>
    <source>
        <strain evidence="2">S2</strain>
        <tissue evidence="2">Leaf</tissue>
    </source>
</reference>
<accession>A0A5N5GB13</accession>